<dbReference type="EMBL" id="JANIEX010000538">
    <property type="protein sequence ID" value="KAJ3565811.1"/>
    <property type="molecule type" value="Genomic_DNA"/>
</dbReference>
<evidence type="ECO:0000313" key="8">
    <source>
        <dbReference type="Proteomes" id="UP001213000"/>
    </source>
</evidence>
<dbReference type="PANTHER" id="PTHR42973:SF39">
    <property type="entry name" value="FAD-BINDING PCMH-TYPE DOMAIN-CONTAINING PROTEIN"/>
    <property type="match status" value="1"/>
</dbReference>
<proteinExistence type="inferred from homology"/>
<organism evidence="7 8">
    <name type="scientific">Leucocoprinus birnbaumii</name>
    <dbReference type="NCBI Taxonomy" id="56174"/>
    <lineage>
        <taxon>Eukaryota</taxon>
        <taxon>Fungi</taxon>
        <taxon>Dikarya</taxon>
        <taxon>Basidiomycota</taxon>
        <taxon>Agaricomycotina</taxon>
        <taxon>Agaricomycetes</taxon>
        <taxon>Agaricomycetidae</taxon>
        <taxon>Agaricales</taxon>
        <taxon>Agaricineae</taxon>
        <taxon>Agaricaceae</taxon>
        <taxon>Leucocoprinus</taxon>
    </lineage>
</organism>
<evidence type="ECO:0000256" key="2">
    <source>
        <dbReference type="ARBA" id="ARBA00005466"/>
    </source>
</evidence>
<name>A0AAD5YUS8_9AGAR</name>
<dbReference type="InterPro" id="IPR016169">
    <property type="entry name" value="FAD-bd_PCMH_sub2"/>
</dbReference>
<keyword evidence="3" id="KW-0285">Flavoprotein</keyword>
<comment type="caution">
    <text evidence="7">The sequence shown here is derived from an EMBL/GenBank/DDBJ whole genome shotgun (WGS) entry which is preliminary data.</text>
</comment>
<keyword evidence="5" id="KW-0560">Oxidoreductase</keyword>
<dbReference type="InterPro" id="IPR016167">
    <property type="entry name" value="FAD-bd_PCMH_sub1"/>
</dbReference>
<dbReference type="SUPFAM" id="SSF56176">
    <property type="entry name" value="FAD-binding/transporter-associated domain-like"/>
    <property type="match status" value="1"/>
</dbReference>
<accession>A0AAD5YUS8</accession>
<dbReference type="InterPro" id="IPR016166">
    <property type="entry name" value="FAD-bd_PCMH"/>
</dbReference>
<evidence type="ECO:0000256" key="5">
    <source>
        <dbReference type="ARBA" id="ARBA00023002"/>
    </source>
</evidence>
<evidence type="ECO:0000256" key="1">
    <source>
        <dbReference type="ARBA" id="ARBA00001974"/>
    </source>
</evidence>
<reference evidence="7" key="1">
    <citation type="submission" date="2022-07" db="EMBL/GenBank/DDBJ databases">
        <title>Genome Sequence of Leucocoprinus birnbaumii.</title>
        <authorList>
            <person name="Buettner E."/>
        </authorList>
    </citation>
    <scope>NUCLEOTIDE SEQUENCE</scope>
    <source>
        <strain evidence="7">VT141</strain>
    </source>
</reference>
<keyword evidence="8" id="KW-1185">Reference proteome</keyword>
<comment type="cofactor">
    <cofactor evidence="1">
        <name>FAD</name>
        <dbReference type="ChEBI" id="CHEBI:57692"/>
    </cofactor>
</comment>
<dbReference type="PANTHER" id="PTHR42973">
    <property type="entry name" value="BINDING OXIDOREDUCTASE, PUTATIVE (AFU_ORTHOLOGUE AFUA_1G17690)-RELATED"/>
    <property type="match status" value="1"/>
</dbReference>
<dbReference type="Proteomes" id="UP001213000">
    <property type="component" value="Unassembled WGS sequence"/>
</dbReference>
<sequence length="280" mass="29589">MTTILDLIKHIKGDVITQDHPDYAKAIARWACGAEKRAVAVVFVKDESDVVETLSYARGHSLPVAIRGGGHNPTGASSVEAGVVIDLSRYLNEVQVDPAKKLVYVGGGALWRAVDKATAEHDLATVGGTTGVGGLILGGGFGWLSGEHGLAVDNLVQVTIVSADGTVYTASETENPDLLFGVRGGGCNFGVVTEFVLALYPQRKTVFAGPVIFTGDKLKSLAEVSKDWYAKAGKKEAIALMTTCDPNGNPVVVCNLFFNGSEEEGRSVYQKFYNIGWPAG</sequence>
<dbReference type="InterPro" id="IPR006094">
    <property type="entry name" value="Oxid_FAD_bind_N"/>
</dbReference>
<dbReference type="GO" id="GO:0071949">
    <property type="term" value="F:FAD binding"/>
    <property type="evidence" value="ECO:0007669"/>
    <property type="project" value="InterPro"/>
</dbReference>
<dbReference type="AlphaFoldDB" id="A0AAD5YUS8"/>
<feature type="domain" description="FAD-binding PCMH-type" evidence="6">
    <location>
        <begin position="34"/>
        <end position="202"/>
    </location>
</feature>
<dbReference type="InterPro" id="IPR050416">
    <property type="entry name" value="FAD-linked_Oxidoreductase"/>
</dbReference>
<dbReference type="Pfam" id="PF01565">
    <property type="entry name" value="FAD_binding_4"/>
    <property type="match status" value="1"/>
</dbReference>
<evidence type="ECO:0000256" key="4">
    <source>
        <dbReference type="ARBA" id="ARBA00022827"/>
    </source>
</evidence>
<evidence type="ECO:0000259" key="6">
    <source>
        <dbReference type="PROSITE" id="PS51387"/>
    </source>
</evidence>
<evidence type="ECO:0000256" key="3">
    <source>
        <dbReference type="ARBA" id="ARBA00022630"/>
    </source>
</evidence>
<dbReference type="InterPro" id="IPR036318">
    <property type="entry name" value="FAD-bd_PCMH-like_sf"/>
</dbReference>
<dbReference type="Gene3D" id="3.40.462.20">
    <property type="match status" value="1"/>
</dbReference>
<dbReference type="Gene3D" id="3.30.43.10">
    <property type="entry name" value="Uridine Diphospho-n-acetylenolpyruvylglucosamine Reductase, domain 2"/>
    <property type="match status" value="1"/>
</dbReference>
<dbReference type="PROSITE" id="PS51387">
    <property type="entry name" value="FAD_PCMH"/>
    <property type="match status" value="1"/>
</dbReference>
<protein>
    <recommendedName>
        <fullName evidence="6">FAD-binding PCMH-type domain-containing protein</fullName>
    </recommendedName>
</protein>
<dbReference type="Gene3D" id="3.30.465.10">
    <property type="match status" value="1"/>
</dbReference>
<evidence type="ECO:0000313" key="7">
    <source>
        <dbReference type="EMBL" id="KAJ3565811.1"/>
    </source>
</evidence>
<gene>
    <name evidence="7" type="ORF">NP233_g7400</name>
</gene>
<comment type="similarity">
    <text evidence="2">Belongs to the oxygen-dependent FAD-linked oxidoreductase family.</text>
</comment>
<dbReference type="GO" id="GO:0016491">
    <property type="term" value="F:oxidoreductase activity"/>
    <property type="evidence" value="ECO:0007669"/>
    <property type="project" value="UniProtKB-KW"/>
</dbReference>
<keyword evidence="4" id="KW-0274">FAD</keyword>